<evidence type="ECO:0000313" key="1">
    <source>
        <dbReference type="EMBL" id="GAI89352.1"/>
    </source>
</evidence>
<reference evidence="1" key="1">
    <citation type="journal article" date="2014" name="Front. Microbiol.">
        <title>High frequency of phylogenetically diverse reductive dehalogenase-homologous genes in deep subseafloor sedimentary metagenomes.</title>
        <authorList>
            <person name="Kawai M."/>
            <person name="Futagami T."/>
            <person name="Toyoda A."/>
            <person name="Takaki Y."/>
            <person name="Nishi S."/>
            <person name="Hori S."/>
            <person name="Arai W."/>
            <person name="Tsubouchi T."/>
            <person name="Morono Y."/>
            <person name="Uchiyama I."/>
            <person name="Ito T."/>
            <person name="Fujiyama A."/>
            <person name="Inagaki F."/>
            <person name="Takami H."/>
        </authorList>
    </citation>
    <scope>NUCLEOTIDE SEQUENCE</scope>
    <source>
        <strain evidence="1">Expedition CK06-06</strain>
    </source>
</reference>
<name>X1S8G5_9ZZZZ</name>
<dbReference type="AlphaFoldDB" id="X1S8G5"/>
<proteinExistence type="predicted"/>
<accession>X1S8G5</accession>
<organism evidence="1">
    <name type="scientific">marine sediment metagenome</name>
    <dbReference type="NCBI Taxonomy" id="412755"/>
    <lineage>
        <taxon>unclassified sequences</taxon>
        <taxon>metagenomes</taxon>
        <taxon>ecological metagenomes</taxon>
    </lineage>
</organism>
<dbReference type="EMBL" id="BARW01021530">
    <property type="protein sequence ID" value="GAI89352.1"/>
    <property type="molecule type" value="Genomic_DNA"/>
</dbReference>
<gene>
    <name evidence="1" type="ORF">S12H4_36147</name>
</gene>
<comment type="caution">
    <text evidence="1">The sequence shown here is derived from an EMBL/GenBank/DDBJ whole genome shotgun (WGS) entry which is preliminary data.</text>
</comment>
<feature type="non-terminal residue" evidence="1">
    <location>
        <position position="100"/>
    </location>
</feature>
<protein>
    <submittedName>
        <fullName evidence="1">Uncharacterized protein</fullName>
    </submittedName>
</protein>
<sequence length="100" mass="10836">MLSNLKKITTTFVLILALSLTFVSLQEIRIVKAEGTIYIRADGTVEGTDVIQHVGHVYKFMGDPEGSILVQKNDIIIDGAGYTLQGNRNGTDVGINLIST</sequence>